<evidence type="ECO:0000256" key="6">
    <source>
        <dbReference type="ARBA" id="ARBA00023180"/>
    </source>
</evidence>
<dbReference type="GO" id="GO:0005615">
    <property type="term" value="C:extracellular space"/>
    <property type="evidence" value="ECO:0007669"/>
    <property type="project" value="TreeGrafter"/>
</dbReference>
<evidence type="ECO:0000256" key="9">
    <source>
        <dbReference type="ARBA" id="ARBA00040964"/>
    </source>
</evidence>
<keyword evidence="6" id="KW-0325">Glycoprotein</keyword>
<keyword evidence="4 12" id="KW-0372">Hormone</keyword>
<dbReference type="GO" id="GO:0005737">
    <property type="term" value="C:cytoplasm"/>
    <property type="evidence" value="ECO:0007669"/>
    <property type="project" value="TreeGrafter"/>
</dbReference>
<comment type="subunit">
    <text evidence="8">Heterodimer. The active follitropin is a heterodimer composed of an alpha chain/CGA shared with other hormones and a unique beta chain/FSHB shown here.</text>
</comment>
<keyword evidence="5" id="KW-1015">Disulfide bond</keyword>
<comment type="subcellular location">
    <subcellularLocation>
        <location evidence="1 12">Secreted</location>
    </subcellularLocation>
</comment>
<dbReference type="OrthoDB" id="8453657at2759"/>
<comment type="function">
    <text evidence="7">Together with the alpha chain CGA constitutes follitropin, the follicle-stimulating hormone, and provides its biological specificity to the hormone heterodimer. Binds FSHR, a G protein-coupled receptor, on target cells to activate downstream signaling pathways. Follitropin is involved in follicle development and spermatogenesis in reproductive organs.</text>
</comment>
<name>A0A9Q0Y682_9SAUR</name>
<accession>A0A9Q0Y682</accession>
<reference evidence="14" key="1">
    <citation type="journal article" date="2023" name="DNA Res.">
        <title>Chromosome-level genome assembly of Phrynocephalus forsythii using third-generation DNA sequencing and Hi-C analysis.</title>
        <authorList>
            <person name="Qi Y."/>
            <person name="Zhao W."/>
            <person name="Zhao Y."/>
            <person name="Niu C."/>
            <person name="Cao S."/>
            <person name="Zhang Y."/>
        </authorList>
    </citation>
    <scope>NUCLEOTIDE SEQUENCE</scope>
    <source>
        <tissue evidence="14">Muscle</tissue>
    </source>
</reference>
<dbReference type="PANTHER" id="PTHR11515:SF17">
    <property type="entry name" value="FOLLITROPIN SUBUNIT BETA"/>
    <property type="match status" value="1"/>
</dbReference>
<evidence type="ECO:0000256" key="4">
    <source>
        <dbReference type="ARBA" id="ARBA00022702"/>
    </source>
</evidence>
<evidence type="ECO:0000256" key="11">
    <source>
        <dbReference type="ARBA" id="ARBA00042045"/>
    </source>
</evidence>
<gene>
    <name evidence="14" type="ORF">JRQ81_000478</name>
</gene>
<evidence type="ECO:0000313" key="15">
    <source>
        <dbReference type="Proteomes" id="UP001142489"/>
    </source>
</evidence>
<dbReference type="FunFam" id="2.10.90.10:FF:000007">
    <property type="entry name" value="Luteinizing hormone beta subunit"/>
    <property type="match status" value="1"/>
</dbReference>
<evidence type="ECO:0000256" key="5">
    <source>
        <dbReference type="ARBA" id="ARBA00023157"/>
    </source>
</evidence>
<evidence type="ECO:0000256" key="8">
    <source>
        <dbReference type="ARBA" id="ARBA00038691"/>
    </source>
</evidence>
<comment type="caution">
    <text evidence="14">The sequence shown here is derived from an EMBL/GenBank/DDBJ whole genome shotgun (WGS) entry which is preliminary data.</text>
</comment>
<dbReference type="PANTHER" id="PTHR11515">
    <property type="entry name" value="GLYCOPROTEIN HORMONE BETA CHAIN"/>
    <property type="match status" value="1"/>
</dbReference>
<evidence type="ECO:0000256" key="3">
    <source>
        <dbReference type="ARBA" id="ARBA00022525"/>
    </source>
</evidence>
<dbReference type="PROSITE" id="PS00689">
    <property type="entry name" value="GLYCO_HORMONE_BETA_2"/>
    <property type="match status" value="1"/>
</dbReference>
<evidence type="ECO:0000259" key="13">
    <source>
        <dbReference type="Pfam" id="PF00007"/>
    </source>
</evidence>
<sequence>MVQEPHKKSLFYVQQKQQYIVKTATVAIFLAIVLNDLNPRPNWMHRLAYPLTITLELCFADFLCACLSNLPLFSKACLCISLERMLMWSASQDMWNYKPLCSYGSHFPDLYNRMKTFNICALLLCWKTICCNHCELSNVTIVLENEECGFCISVNATWCSGYCFTKDPVDKHLLKKNTQQRVCTFKAVVYETVKIPGCAGRAESSYSYPVATGCHCETCDTDVTDCTRRGLEPSYCSFGQAQIRE</sequence>
<dbReference type="Pfam" id="PF00007">
    <property type="entry name" value="Cys_knot"/>
    <property type="match status" value="1"/>
</dbReference>
<dbReference type="GO" id="GO:0016913">
    <property type="term" value="F:follicle-stimulating hormone activity"/>
    <property type="evidence" value="ECO:0007669"/>
    <property type="project" value="TreeGrafter"/>
</dbReference>
<evidence type="ECO:0000313" key="14">
    <source>
        <dbReference type="EMBL" id="KAJ7344528.1"/>
    </source>
</evidence>
<dbReference type="GO" id="GO:0042699">
    <property type="term" value="P:follicle-stimulating hormone signaling pathway"/>
    <property type="evidence" value="ECO:0007669"/>
    <property type="project" value="TreeGrafter"/>
</dbReference>
<evidence type="ECO:0000256" key="2">
    <source>
        <dbReference type="ARBA" id="ARBA00006552"/>
    </source>
</evidence>
<evidence type="ECO:0000256" key="12">
    <source>
        <dbReference type="RuleBase" id="RU004069"/>
    </source>
</evidence>
<dbReference type="Proteomes" id="UP001142489">
    <property type="component" value="Unassembled WGS sequence"/>
</dbReference>
<evidence type="ECO:0000256" key="7">
    <source>
        <dbReference type="ARBA" id="ARBA00037318"/>
    </source>
</evidence>
<dbReference type="InterPro" id="IPR001545">
    <property type="entry name" value="Gonadotropin_bsu"/>
</dbReference>
<dbReference type="InterPro" id="IPR006208">
    <property type="entry name" value="Glyco_hormone_CN"/>
</dbReference>
<dbReference type="PROSITE" id="PS00261">
    <property type="entry name" value="GLYCO_HORMONE_BETA_1"/>
    <property type="match status" value="1"/>
</dbReference>
<feature type="domain" description="Glycoprotein hormone subunit beta" evidence="13">
    <location>
        <begin position="132"/>
        <end position="236"/>
    </location>
</feature>
<keyword evidence="3" id="KW-0964">Secreted</keyword>
<dbReference type="InterPro" id="IPR029034">
    <property type="entry name" value="Cystine-knot_cytokine"/>
</dbReference>
<dbReference type="EMBL" id="JAPFRF010000001">
    <property type="protein sequence ID" value="KAJ7344528.1"/>
    <property type="molecule type" value="Genomic_DNA"/>
</dbReference>
<proteinExistence type="inferred from homology"/>
<evidence type="ECO:0000256" key="1">
    <source>
        <dbReference type="ARBA" id="ARBA00004613"/>
    </source>
</evidence>
<evidence type="ECO:0000256" key="10">
    <source>
        <dbReference type="ARBA" id="ARBA00041687"/>
    </source>
</evidence>
<organism evidence="14 15">
    <name type="scientific">Phrynocephalus forsythii</name>
    <dbReference type="NCBI Taxonomy" id="171643"/>
    <lineage>
        <taxon>Eukaryota</taxon>
        <taxon>Metazoa</taxon>
        <taxon>Chordata</taxon>
        <taxon>Craniata</taxon>
        <taxon>Vertebrata</taxon>
        <taxon>Euteleostomi</taxon>
        <taxon>Lepidosauria</taxon>
        <taxon>Squamata</taxon>
        <taxon>Bifurcata</taxon>
        <taxon>Unidentata</taxon>
        <taxon>Episquamata</taxon>
        <taxon>Toxicofera</taxon>
        <taxon>Iguania</taxon>
        <taxon>Acrodonta</taxon>
        <taxon>Agamidae</taxon>
        <taxon>Agaminae</taxon>
        <taxon>Phrynocephalus</taxon>
    </lineage>
</organism>
<dbReference type="Gene3D" id="2.10.90.10">
    <property type="entry name" value="Cystine-knot cytokines"/>
    <property type="match status" value="1"/>
</dbReference>
<dbReference type="SMART" id="SM00068">
    <property type="entry name" value="GHB"/>
    <property type="match status" value="1"/>
</dbReference>
<dbReference type="CDD" id="cd00069">
    <property type="entry name" value="GHB_like"/>
    <property type="match status" value="1"/>
</dbReference>
<dbReference type="AlphaFoldDB" id="A0A9Q0Y682"/>
<keyword evidence="15" id="KW-1185">Reference proteome</keyword>
<protein>
    <recommendedName>
        <fullName evidence="9">Follitropin subunit beta</fullName>
    </recommendedName>
    <alternativeName>
        <fullName evidence="10">Follicle-stimulating hormone beta subunit</fullName>
    </alternativeName>
    <alternativeName>
        <fullName evidence="11">Follitropin beta chain</fullName>
    </alternativeName>
</protein>
<dbReference type="InterPro" id="IPR018245">
    <property type="entry name" value="Gonadotropin_bsu_CS"/>
</dbReference>
<dbReference type="SUPFAM" id="SSF57501">
    <property type="entry name" value="Cystine-knot cytokines"/>
    <property type="match status" value="1"/>
</dbReference>
<comment type="similarity">
    <text evidence="2 12">Belongs to the glycoprotein hormones subunit beta family.</text>
</comment>